<dbReference type="PANTHER" id="PTHR13018">
    <property type="entry name" value="PROBABLE MEMBRANE PROTEIN DUF221-RELATED"/>
    <property type="match status" value="1"/>
</dbReference>
<evidence type="ECO:0000256" key="6">
    <source>
        <dbReference type="ARBA" id="ARBA00023136"/>
    </source>
</evidence>
<dbReference type="PANTHER" id="PTHR13018:SF20">
    <property type="entry name" value="SPORULATION-SPECIFIC PROTEIN 75"/>
    <property type="match status" value="1"/>
</dbReference>
<evidence type="ECO:0000259" key="10">
    <source>
        <dbReference type="Pfam" id="PF12621"/>
    </source>
</evidence>
<keyword evidence="15" id="KW-1185">Reference proteome</keyword>
<feature type="transmembrane region" description="Helical" evidence="8">
    <location>
        <begin position="528"/>
        <end position="547"/>
    </location>
</feature>
<dbReference type="GO" id="GO:0005886">
    <property type="term" value="C:plasma membrane"/>
    <property type="evidence" value="ECO:0007669"/>
    <property type="project" value="TreeGrafter"/>
</dbReference>
<evidence type="ECO:0000256" key="3">
    <source>
        <dbReference type="ARBA" id="ARBA00022448"/>
    </source>
</evidence>
<accession>A0A814ITE6</accession>
<keyword evidence="7" id="KW-0175">Coiled coil</keyword>
<feature type="transmembrane region" description="Helical" evidence="8">
    <location>
        <begin position="20"/>
        <end position="45"/>
    </location>
</feature>
<feature type="domain" description="CSC1/OSCA1-like cytosolic" evidence="12">
    <location>
        <begin position="196"/>
        <end position="390"/>
    </location>
</feature>
<evidence type="ECO:0000256" key="7">
    <source>
        <dbReference type="SAM" id="Coils"/>
    </source>
</evidence>
<organism evidence="13 16">
    <name type="scientific">Adineta steineri</name>
    <dbReference type="NCBI Taxonomy" id="433720"/>
    <lineage>
        <taxon>Eukaryota</taxon>
        <taxon>Metazoa</taxon>
        <taxon>Spiralia</taxon>
        <taxon>Gnathifera</taxon>
        <taxon>Rotifera</taxon>
        <taxon>Eurotatoria</taxon>
        <taxon>Bdelloidea</taxon>
        <taxon>Adinetida</taxon>
        <taxon>Adinetidae</taxon>
        <taxon>Adineta</taxon>
    </lineage>
</organism>
<dbReference type="EMBL" id="CAJNOI010000083">
    <property type="protein sequence ID" value="CAF1026000.1"/>
    <property type="molecule type" value="Genomic_DNA"/>
</dbReference>
<dbReference type="InterPro" id="IPR045122">
    <property type="entry name" value="Csc1-like"/>
</dbReference>
<proteinExistence type="inferred from homology"/>
<feature type="transmembrane region" description="Helical" evidence="8">
    <location>
        <begin position="655"/>
        <end position="677"/>
    </location>
</feature>
<dbReference type="GO" id="GO:0005227">
    <property type="term" value="F:calcium-activated cation channel activity"/>
    <property type="evidence" value="ECO:0007669"/>
    <property type="project" value="InterPro"/>
</dbReference>
<dbReference type="InterPro" id="IPR022257">
    <property type="entry name" value="PHM7_ext"/>
</dbReference>
<feature type="domain" description="10TM putative phosphate transporter extracellular tail" evidence="10">
    <location>
        <begin position="763"/>
        <end position="836"/>
    </location>
</feature>
<feature type="domain" description="CSC1/OSCA1-like 7TM region" evidence="9">
    <location>
        <begin position="401"/>
        <end position="674"/>
    </location>
</feature>
<evidence type="ECO:0000256" key="1">
    <source>
        <dbReference type="ARBA" id="ARBA00004141"/>
    </source>
</evidence>
<dbReference type="Pfam" id="PF02714">
    <property type="entry name" value="RSN1_7TM"/>
    <property type="match status" value="1"/>
</dbReference>
<evidence type="ECO:0000259" key="11">
    <source>
        <dbReference type="Pfam" id="PF13967"/>
    </source>
</evidence>
<reference evidence="13" key="1">
    <citation type="submission" date="2021-02" db="EMBL/GenBank/DDBJ databases">
        <authorList>
            <person name="Nowell W R."/>
        </authorList>
    </citation>
    <scope>NUCLEOTIDE SEQUENCE</scope>
</reference>
<dbReference type="InterPro" id="IPR003864">
    <property type="entry name" value="CSC1/OSCA1-like_7TM"/>
</dbReference>
<protein>
    <recommendedName>
        <fullName evidence="17">DUF221-domain-containing protein</fullName>
    </recommendedName>
</protein>
<evidence type="ECO:0000259" key="9">
    <source>
        <dbReference type="Pfam" id="PF02714"/>
    </source>
</evidence>
<sequence length="850" mass="95296">MASNTTNVAQSMQGSSLSQFFTTLIVSAVVAVVEIIIFIIVRTIFKRIYEPKTYIGDENRRVEPLPKTPWGWLPALLKMPQEELIRTSGLDAYFFARYLYIHAFFFLSSFVLVGIVLFPIYTVDGKGEAYGKKGLDILTFGNILPSNSSRYIAPLVLGYVFIGIYLYILYIEMKIFVRKRQTLLRSPAYQSRASATTILVTAIPKPYMSQDILFRIFNQLPGGVKHIWLNRDLEDLPDKAKERTKLVDKLEAIECKLIKTALKTEAKRHKKNADTKVYPIVIGEDAMDRYIPEKKRPTMKIGSIPLLSSLCFGKKVDALTHCKETISKLNTEIEQAKTTLDNYAAINSAFIQFNKPIAAHLAVQSVAASIPLAMTPRYIDIKPTNIVWSNLKLTYYEQKIREIAVFAATAVLIVFWAIPVAFVGILSNITYLTEKLTFLQFLNDIPSVVLGLITGLLPTILLSILMALLPIILRLFAKTTGIPTTDAIDRYVQGSYFVFQVAHAFLFVTISSSVSSVIVMIIQNPSSAAIILAANIPTASNFFFSFLALQGLTMAPSLLLQIATLILFYLLGKLFDNTPRKKWKRYFTLSSLNWGTIFPVFTNFIVITLVYSIIAPLMLLISGLAFGLFYIAYAYTMFYVTDFPNDAGGLAFPRAIYQSFTGIYLMEIMLATLFFLAQNDSGSQSAIVEAIFMCVSIAITVAVQYTMCTSFDPLTYYLPIDAEEFSQRDIPVSGKFGITKKVTRILNHRQSINDSDSVSTVDQAVNEVYDNTMENAYLHPALRDPKPIIWIPRDNLGIAADEVQKTEASGMNILMSTEGARFNDKINIEINGAPPDHMPFTETNQVRTRF</sequence>
<dbReference type="AlphaFoldDB" id="A0A814ITE6"/>
<feature type="transmembrane region" description="Helical" evidence="8">
    <location>
        <begin position="497"/>
        <end position="522"/>
    </location>
</feature>
<dbReference type="OrthoDB" id="1076608at2759"/>
<keyword evidence="6 8" id="KW-0472">Membrane</keyword>
<comment type="similarity">
    <text evidence="2">Belongs to the CSC1 (TC 1.A.17) family.</text>
</comment>
<evidence type="ECO:0000256" key="5">
    <source>
        <dbReference type="ARBA" id="ARBA00022989"/>
    </source>
</evidence>
<dbReference type="Pfam" id="PF12621">
    <property type="entry name" value="PHM7_ext"/>
    <property type="match status" value="1"/>
</dbReference>
<feature type="domain" description="CSC1/OSCA1-like N-terminal transmembrane" evidence="11">
    <location>
        <begin position="19"/>
        <end position="172"/>
    </location>
</feature>
<dbReference type="Pfam" id="PF14703">
    <property type="entry name" value="PHM7_cyt"/>
    <property type="match status" value="1"/>
</dbReference>
<evidence type="ECO:0000256" key="2">
    <source>
        <dbReference type="ARBA" id="ARBA00007779"/>
    </source>
</evidence>
<evidence type="ECO:0000313" key="13">
    <source>
        <dbReference type="EMBL" id="CAF1026000.1"/>
    </source>
</evidence>
<dbReference type="InterPro" id="IPR027815">
    <property type="entry name" value="CSC1/OSCA1-like_cyt"/>
</dbReference>
<keyword evidence="4 8" id="KW-0812">Transmembrane</keyword>
<evidence type="ECO:0000313" key="16">
    <source>
        <dbReference type="Proteomes" id="UP000663877"/>
    </source>
</evidence>
<dbReference type="Pfam" id="PF13967">
    <property type="entry name" value="RSN1_TM"/>
    <property type="match status" value="1"/>
</dbReference>
<feature type="transmembrane region" description="Helical" evidence="8">
    <location>
        <begin position="403"/>
        <end position="429"/>
    </location>
</feature>
<feature type="transmembrane region" description="Helical" evidence="8">
    <location>
        <begin position="686"/>
        <end position="707"/>
    </location>
</feature>
<comment type="subcellular location">
    <subcellularLocation>
        <location evidence="1">Membrane</location>
        <topology evidence="1">Multi-pass membrane protein</topology>
    </subcellularLocation>
</comment>
<dbReference type="EMBL" id="CAJNOM010000377">
    <property type="protein sequence ID" value="CAF1403487.1"/>
    <property type="molecule type" value="Genomic_DNA"/>
</dbReference>
<gene>
    <name evidence="13" type="ORF">BJG266_LOCUS17263</name>
    <name evidence="14" type="ORF">QVE165_LOCUS36939</name>
</gene>
<feature type="coiled-coil region" evidence="7">
    <location>
        <begin position="319"/>
        <end position="346"/>
    </location>
</feature>
<keyword evidence="5 8" id="KW-1133">Transmembrane helix</keyword>
<evidence type="ECO:0000256" key="8">
    <source>
        <dbReference type="SAM" id="Phobius"/>
    </source>
</evidence>
<evidence type="ECO:0000313" key="14">
    <source>
        <dbReference type="EMBL" id="CAF1403487.1"/>
    </source>
</evidence>
<comment type="caution">
    <text evidence="13">The sequence shown here is derived from an EMBL/GenBank/DDBJ whole genome shotgun (WGS) entry which is preliminary data.</text>
</comment>
<feature type="transmembrane region" description="Helical" evidence="8">
    <location>
        <begin position="592"/>
        <end position="610"/>
    </location>
</feature>
<feature type="transmembrane region" description="Helical" evidence="8">
    <location>
        <begin position="554"/>
        <end position="572"/>
    </location>
</feature>
<dbReference type="Proteomes" id="UP000663877">
    <property type="component" value="Unassembled WGS sequence"/>
</dbReference>
<name>A0A814ITE6_9BILA</name>
<feature type="transmembrane region" description="Helical" evidence="8">
    <location>
        <begin position="98"/>
        <end position="121"/>
    </location>
</feature>
<evidence type="ECO:0000313" key="15">
    <source>
        <dbReference type="Proteomes" id="UP000663832"/>
    </source>
</evidence>
<dbReference type="Proteomes" id="UP000663832">
    <property type="component" value="Unassembled WGS sequence"/>
</dbReference>
<evidence type="ECO:0008006" key="17">
    <source>
        <dbReference type="Google" id="ProtNLM"/>
    </source>
</evidence>
<evidence type="ECO:0000256" key="4">
    <source>
        <dbReference type="ARBA" id="ARBA00022692"/>
    </source>
</evidence>
<dbReference type="InterPro" id="IPR032880">
    <property type="entry name" value="CSC1/OSCA1-like_N"/>
</dbReference>
<feature type="transmembrane region" description="Helical" evidence="8">
    <location>
        <begin position="151"/>
        <end position="171"/>
    </location>
</feature>
<evidence type="ECO:0000259" key="12">
    <source>
        <dbReference type="Pfam" id="PF14703"/>
    </source>
</evidence>
<feature type="transmembrane region" description="Helical" evidence="8">
    <location>
        <begin position="449"/>
        <end position="476"/>
    </location>
</feature>
<feature type="transmembrane region" description="Helical" evidence="8">
    <location>
        <begin position="617"/>
        <end position="635"/>
    </location>
</feature>
<keyword evidence="3" id="KW-0813">Transport</keyword>